<name>A0A8J8CEP0_9ARCH</name>
<accession>A0A8J8CEP0</accession>
<protein>
    <submittedName>
        <fullName evidence="3">Uncharacterized protein</fullName>
    </submittedName>
</protein>
<feature type="coiled-coil region" evidence="1">
    <location>
        <begin position="20"/>
        <end position="54"/>
    </location>
</feature>
<dbReference type="Proteomes" id="UP000750197">
    <property type="component" value="Unassembled WGS sequence"/>
</dbReference>
<gene>
    <name evidence="2" type="ORF">J9259_09660</name>
    <name evidence="3" type="ORF">KIY12_08890</name>
</gene>
<comment type="caution">
    <text evidence="3">The sequence shown here is derived from an EMBL/GenBank/DDBJ whole genome shotgun (WGS) entry which is preliminary data.</text>
</comment>
<evidence type="ECO:0000313" key="4">
    <source>
        <dbReference type="Proteomes" id="UP000750197"/>
    </source>
</evidence>
<evidence type="ECO:0000313" key="3">
    <source>
        <dbReference type="EMBL" id="MBX8644817.1"/>
    </source>
</evidence>
<dbReference type="EMBL" id="JAGVSJ010000064">
    <property type="protein sequence ID" value="MBX8632760.1"/>
    <property type="molecule type" value="Genomic_DNA"/>
</dbReference>
<sequence length="60" mass="7268">MRETTKERLARKIIYYQTQNRSLTEDVERLKSIVEFNENRKKELNDVLDQSNRLLSALRN</sequence>
<keyword evidence="1" id="KW-0175">Coiled coil</keyword>
<dbReference type="AlphaFoldDB" id="A0A8J8CEP0"/>
<reference evidence="3" key="1">
    <citation type="submission" date="2021-05" db="EMBL/GenBank/DDBJ databases">
        <title>Genomic insights into ecological role and evolution of a novel Thermoplasmata order Candidatus Sysuiplasmatales.</title>
        <authorList>
            <person name="Yuan Y."/>
        </authorList>
    </citation>
    <scope>NUCLEOTIDE SEQUENCE</scope>
    <source>
        <strain evidence="3">TUT19-bin139</strain>
        <strain evidence="2">YP2-bin.285</strain>
    </source>
</reference>
<dbReference type="Proteomes" id="UP000716004">
    <property type="component" value="Unassembled WGS sequence"/>
</dbReference>
<organism evidence="3 4">
    <name type="scientific">Candidatus Sysuiplasma superficiale</name>
    <dbReference type="NCBI Taxonomy" id="2823368"/>
    <lineage>
        <taxon>Archaea</taxon>
        <taxon>Methanobacteriati</taxon>
        <taxon>Thermoplasmatota</taxon>
        <taxon>Thermoplasmata</taxon>
        <taxon>Candidatus Sysuiplasmatales</taxon>
        <taxon>Candidatus Sysuiplasmataceae</taxon>
        <taxon>Candidatus Sysuiplasma</taxon>
    </lineage>
</organism>
<proteinExistence type="predicted"/>
<evidence type="ECO:0000256" key="1">
    <source>
        <dbReference type="SAM" id="Coils"/>
    </source>
</evidence>
<evidence type="ECO:0000313" key="2">
    <source>
        <dbReference type="EMBL" id="MBX8632760.1"/>
    </source>
</evidence>
<dbReference type="EMBL" id="JAHEAC010000107">
    <property type="protein sequence ID" value="MBX8644817.1"/>
    <property type="molecule type" value="Genomic_DNA"/>
</dbReference>